<dbReference type="PROSITE" id="PS51737">
    <property type="entry name" value="RECOMBINASE_DNA_BIND"/>
    <property type="match status" value="1"/>
</dbReference>
<dbReference type="Proteomes" id="UP000283834">
    <property type="component" value="Unassembled WGS sequence"/>
</dbReference>
<accession>A0A396GF07</accession>
<reference evidence="5" key="2">
    <citation type="journal article" date="2020" name="Cell Host Microbe">
        <title>Functional and Genomic Variation between Human-Derived Isolates of Lachnospiraceae Reveals Inter- and Intra-Species Diversity.</title>
        <authorList>
            <person name="Sorbara M.T."/>
            <person name="Littmann E.R."/>
            <person name="Fontana E."/>
            <person name="Moody T.U."/>
            <person name="Kohout C.E."/>
            <person name="Gjonbalaj M."/>
            <person name="Eaton V."/>
            <person name="Seok R."/>
            <person name="Leiner I.M."/>
            <person name="Pamer E.G."/>
        </authorList>
    </citation>
    <scope>NUCLEOTIDE SEQUENCE</scope>
    <source>
        <strain evidence="5">MSK.22.53</strain>
    </source>
</reference>
<organism evidence="11 14">
    <name type="scientific">Mediterraneibacter gnavus</name>
    <name type="common">Ruminococcus gnavus</name>
    <dbReference type="NCBI Taxonomy" id="33038"/>
    <lineage>
        <taxon>Bacteria</taxon>
        <taxon>Bacillati</taxon>
        <taxon>Bacillota</taxon>
        <taxon>Clostridia</taxon>
        <taxon>Lachnospirales</taxon>
        <taxon>Lachnospiraceae</taxon>
        <taxon>Mediterraneibacter</taxon>
    </lineage>
</organism>
<dbReference type="Pfam" id="PF07508">
    <property type="entry name" value="Recombinase"/>
    <property type="match status" value="1"/>
</dbReference>
<dbReference type="InterPro" id="IPR006119">
    <property type="entry name" value="Resolv_N"/>
</dbReference>
<dbReference type="GO" id="GO:0003677">
    <property type="term" value="F:DNA binding"/>
    <property type="evidence" value="ECO:0007669"/>
    <property type="project" value="InterPro"/>
</dbReference>
<dbReference type="EMBL" id="QRIA01000001">
    <property type="protein sequence ID" value="RHG22307.1"/>
    <property type="molecule type" value="Genomic_DNA"/>
</dbReference>
<evidence type="ECO:0000313" key="17">
    <source>
        <dbReference type="Proteomes" id="UP000286137"/>
    </source>
</evidence>
<evidence type="ECO:0000313" key="12">
    <source>
        <dbReference type="Proteomes" id="UP000283834"/>
    </source>
</evidence>
<evidence type="ECO:0000313" key="15">
    <source>
        <dbReference type="Proteomes" id="UP000284472"/>
    </source>
</evidence>
<evidence type="ECO:0000313" key="5">
    <source>
        <dbReference type="EMBL" id="NSI20898.1"/>
    </source>
</evidence>
<reference evidence="3" key="4">
    <citation type="submission" date="2021-10" db="EMBL/GenBank/DDBJ databases">
        <title>Collection of gut derived symbiotic bacterial strains cultured from healthy donors.</title>
        <authorList>
            <person name="Lin H."/>
            <person name="Littmann E."/>
            <person name="Claire K."/>
            <person name="Pamer E."/>
        </authorList>
    </citation>
    <scope>NUCLEOTIDE SEQUENCE</scope>
    <source>
        <strain evidence="3">MSK.23.4</strain>
    </source>
</reference>
<evidence type="ECO:0000313" key="3">
    <source>
        <dbReference type="EMBL" id="MCB5495256.1"/>
    </source>
</evidence>
<dbReference type="EMBL" id="QRIS01000013">
    <property type="protein sequence ID" value="RHG84198.1"/>
    <property type="molecule type" value="Genomic_DNA"/>
</dbReference>
<dbReference type="Proteomes" id="UP000286137">
    <property type="component" value="Unassembled WGS sequence"/>
</dbReference>
<protein>
    <submittedName>
        <fullName evidence="3 11">Recombinase</fullName>
    </submittedName>
</protein>
<dbReference type="EMBL" id="JAJBNC010000035">
    <property type="protein sequence ID" value="MCB5495256.1"/>
    <property type="molecule type" value="Genomic_DNA"/>
</dbReference>
<dbReference type="PANTHER" id="PTHR30461">
    <property type="entry name" value="DNA-INVERTASE FROM LAMBDOID PROPHAGE"/>
    <property type="match status" value="1"/>
</dbReference>
<dbReference type="AlphaFoldDB" id="A0A396GF07"/>
<evidence type="ECO:0000313" key="16">
    <source>
        <dbReference type="Proteomes" id="UP000285697"/>
    </source>
</evidence>
<reference evidence="4" key="5">
    <citation type="submission" date="2022-12" db="EMBL/GenBank/DDBJ databases">
        <title>Genome of R. gnavus strain RSHDN_120.</title>
        <authorList>
            <person name="Abdugheni R."/>
        </authorList>
    </citation>
    <scope>NUCLEOTIDE SEQUENCE</scope>
    <source>
        <strain evidence="4">RSHDN_120</strain>
    </source>
</reference>
<dbReference type="EMBL" id="QRTJ01000033">
    <property type="protein sequence ID" value="RGQ63520.1"/>
    <property type="molecule type" value="Genomic_DNA"/>
</dbReference>
<feature type="domain" description="Recombinase" evidence="2">
    <location>
        <begin position="174"/>
        <end position="318"/>
    </location>
</feature>
<evidence type="ECO:0000313" key="7">
    <source>
        <dbReference type="EMBL" id="RGT40397.1"/>
    </source>
</evidence>
<dbReference type="Proteomes" id="UP001297422">
    <property type="component" value="Unassembled WGS sequence"/>
</dbReference>
<evidence type="ECO:0000313" key="6">
    <source>
        <dbReference type="EMBL" id="RGQ63520.1"/>
    </source>
</evidence>
<evidence type="ECO:0000313" key="9">
    <source>
        <dbReference type="EMBL" id="RHG22307.1"/>
    </source>
</evidence>
<dbReference type="EMBL" id="QRWQ01000003">
    <property type="protein sequence ID" value="RGT40397.1"/>
    <property type="molecule type" value="Genomic_DNA"/>
</dbReference>
<name>A0A396GF07_MEDGN</name>
<dbReference type="InterPro" id="IPR050639">
    <property type="entry name" value="SSR_resolvase"/>
</dbReference>
<dbReference type="Gene3D" id="3.40.50.1390">
    <property type="entry name" value="Resolvase, N-terminal catalytic domain"/>
    <property type="match status" value="1"/>
</dbReference>
<dbReference type="Pfam" id="PF00239">
    <property type="entry name" value="Resolvase"/>
    <property type="match status" value="1"/>
</dbReference>
<proteinExistence type="predicted"/>
<evidence type="ECO:0000313" key="13">
    <source>
        <dbReference type="Proteomes" id="UP000283981"/>
    </source>
</evidence>
<dbReference type="Proteomes" id="UP000283992">
    <property type="component" value="Unassembled WGS sequence"/>
</dbReference>
<dbReference type="InterPro" id="IPR036162">
    <property type="entry name" value="Resolvase-like_N_sf"/>
</dbReference>
<dbReference type="EMBL" id="QRLN01000032">
    <property type="protein sequence ID" value="RHJ07303.1"/>
    <property type="molecule type" value="Genomic_DNA"/>
</dbReference>
<dbReference type="Proteomes" id="UP001296643">
    <property type="component" value="Unassembled WGS sequence"/>
</dbReference>
<dbReference type="Proteomes" id="UP001149331">
    <property type="component" value="Unassembled WGS sequence"/>
</dbReference>
<dbReference type="InterPro" id="IPR025827">
    <property type="entry name" value="Zn_ribbon_recom_dom"/>
</dbReference>
<evidence type="ECO:0000313" key="4">
    <source>
        <dbReference type="EMBL" id="MDE1205044.1"/>
    </source>
</evidence>
<evidence type="ECO:0000313" key="8">
    <source>
        <dbReference type="EMBL" id="RHD00856.1"/>
    </source>
</evidence>
<dbReference type="InterPro" id="IPR038109">
    <property type="entry name" value="DNA_bind_recomb_sf"/>
</dbReference>
<sequence length="552" mass="64342">MQKKIMYHAAIYLRLSRDDEDIDGSAKRESDSISSQRELARSFVREQPDMELFDIYIDDGYSGANFDRPDFKRMMADIENGNVNCVVVKDLSRFGRDYIEAGRFIQKTFPAFSVRFIAITDHYDSLTADQSTTSLVIPVKNFVNDSYCQDISEKVKSHQRVKREKGKFIGAFAVYGYQKDHEDKNKLVIDEYAAKIVKNIFTWKLDGMSNLAIANRLNENGIFSPLEYKKSYGEHYSTGFQAGIVSKWSAVAVKRILTNEIYTGMMVQGKREKVNYKVDKILEKPESEWFKVEGTHEAIISKEDYQNVQRLLKVDTRAGKGKEKAHMFSGLLFCGDCKEPMVRRINRYKGTEKIYYICSTRNRSEGCSRHSIPETDLKRVVFQIIRSQVTLLMDVNRQMQYLQTKEMNFEDVVGFDKEITRLRNEQEKYLELRAGLYEDLKTGIITQTDFKNFSKIYEKQYIETEKALTRQEDMLKKLFYNGVQSGVKLERLKETMQIATLDRDTLLAFVDRIEVYEEKKVSVQFCYQEEMEKMLVLSEFLSSQSEVVKEVI</sequence>
<comment type="caution">
    <text evidence="11">The sequence shown here is derived from an EMBL/GenBank/DDBJ whole genome shotgun (WGS) entry which is preliminary data.</text>
</comment>
<dbReference type="PROSITE" id="PS51736">
    <property type="entry name" value="RECOMBINASES_3"/>
    <property type="match status" value="1"/>
</dbReference>
<dbReference type="EMBL" id="QSIR01000040">
    <property type="protein sequence ID" value="RHD00856.1"/>
    <property type="molecule type" value="Genomic_DNA"/>
</dbReference>
<evidence type="ECO:0000259" key="1">
    <source>
        <dbReference type="PROSITE" id="PS51736"/>
    </source>
</evidence>
<dbReference type="GO" id="GO:0000150">
    <property type="term" value="F:DNA strand exchange activity"/>
    <property type="evidence" value="ECO:0007669"/>
    <property type="project" value="InterPro"/>
</dbReference>
<gene>
    <name evidence="11" type="ORF">DW142_14900</name>
    <name evidence="10" type="ORF">DW243_08830</name>
    <name evidence="9" type="ORF">DW270_00020</name>
    <name evidence="8" type="ORF">DW812_16690</name>
    <name evidence="7" type="ORF">DWX36_04045</name>
    <name evidence="6" type="ORF">DWY88_13715</name>
    <name evidence="5" type="ORF">G4958_16510</name>
    <name evidence="3" type="ORF">LIQ10_16200</name>
    <name evidence="4" type="ORF">O4N78_16055</name>
</gene>
<feature type="domain" description="Resolvase/invertase-type recombinase catalytic" evidence="1">
    <location>
        <begin position="8"/>
        <end position="166"/>
    </location>
</feature>
<dbReference type="Proteomes" id="UP000283981">
    <property type="component" value="Unassembled WGS sequence"/>
</dbReference>
<dbReference type="Gene3D" id="3.90.1750.20">
    <property type="entry name" value="Putative Large Serine Recombinase, Chain B, Domain 2"/>
    <property type="match status" value="1"/>
</dbReference>
<dbReference type="InterPro" id="IPR011109">
    <property type="entry name" value="DNA_bind_recombinase_dom"/>
</dbReference>
<evidence type="ECO:0000313" key="11">
    <source>
        <dbReference type="EMBL" id="RHJ07303.1"/>
    </source>
</evidence>
<dbReference type="Pfam" id="PF13408">
    <property type="entry name" value="Zn_ribbon_recom"/>
    <property type="match status" value="1"/>
</dbReference>
<dbReference type="Proteomes" id="UP000285697">
    <property type="component" value="Unassembled WGS sequence"/>
</dbReference>
<dbReference type="Proteomes" id="UP000284472">
    <property type="component" value="Unassembled WGS sequence"/>
</dbReference>
<reference evidence="5" key="3">
    <citation type="submission" date="2020-02" db="EMBL/GenBank/DDBJ databases">
        <authorList>
            <person name="Littmann E."/>
            <person name="Sorbara M."/>
        </authorList>
    </citation>
    <scope>NUCLEOTIDE SEQUENCE</scope>
    <source>
        <strain evidence="5">MSK.22.53</strain>
    </source>
</reference>
<dbReference type="EMBL" id="JAPZEG010000032">
    <property type="protein sequence ID" value="MDE1205044.1"/>
    <property type="molecule type" value="Genomic_DNA"/>
</dbReference>
<evidence type="ECO:0000259" key="2">
    <source>
        <dbReference type="PROSITE" id="PS51737"/>
    </source>
</evidence>
<dbReference type="EMBL" id="JAAIRM010000056">
    <property type="protein sequence ID" value="NSI20898.1"/>
    <property type="molecule type" value="Genomic_DNA"/>
</dbReference>
<evidence type="ECO:0000313" key="14">
    <source>
        <dbReference type="Proteomes" id="UP000283992"/>
    </source>
</evidence>
<dbReference type="SUPFAM" id="SSF53041">
    <property type="entry name" value="Resolvase-like"/>
    <property type="match status" value="1"/>
</dbReference>
<dbReference type="SMART" id="SM00857">
    <property type="entry name" value="Resolvase"/>
    <property type="match status" value="1"/>
</dbReference>
<reference evidence="12 13" key="1">
    <citation type="submission" date="2018-08" db="EMBL/GenBank/DDBJ databases">
        <title>A genome reference for cultivated species of the human gut microbiota.</title>
        <authorList>
            <person name="Zou Y."/>
            <person name="Xue W."/>
            <person name="Luo G."/>
        </authorList>
    </citation>
    <scope>NUCLEOTIDE SEQUENCE [LARGE SCALE GENOMIC DNA]</scope>
    <source>
        <strain evidence="7 12">AF19-16AC</strain>
        <strain evidence="6 17">AF27-4BH</strain>
        <strain evidence="11 14">AM12-54</strain>
        <strain evidence="10 13">AM21-18</strain>
        <strain evidence="9 16">AM22-7AC</strain>
        <strain evidence="8 15">AM32-6</strain>
    </source>
</reference>
<evidence type="ECO:0000313" key="10">
    <source>
        <dbReference type="EMBL" id="RHG84198.1"/>
    </source>
</evidence>
<dbReference type="PANTHER" id="PTHR30461:SF23">
    <property type="entry name" value="DNA RECOMBINASE-RELATED"/>
    <property type="match status" value="1"/>
</dbReference>
<dbReference type="RefSeq" id="WP_004221681.1">
    <property type="nucleotide sequence ID" value="NZ_AP031446.1"/>
</dbReference>
<dbReference type="GeneID" id="57433239"/>